<evidence type="ECO:0000313" key="8">
    <source>
        <dbReference type="Proteomes" id="UP000078542"/>
    </source>
</evidence>
<proteinExistence type="predicted"/>
<dbReference type="SMART" id="SM00692">
    <property type="entry name" value="DM3"/>
    <property type="match status" value="1"/>
</dbReference>
<dbReference type="Proteomes" id="UP000078542">
    <property type="component" value="Unassembled WGS sequence"/>
</dbReference>
<evidence type="ECO:0000256" key="5">
    <source>
        <dbReference type="PROSITE-ProRule" id="PRU00309"/>
    </source>
</evidence>
<keyword evidence="3" id="KW-0862">Zinc</keyword>
<keyword evidence="2 5" id="KW-0863">Zinc-finger</keyword>
<evidence type="ECO:0000256" key="4">
    <source>
        <dbReference type="ARBA" id="ARBA00023125"/>
    </source>
</evidence>
<evidence type="ECO:0000256" key="1">
    <source>
        <dbReference type="ARBA" id="ARBA00022723"/>
    </source>
</evidence>
<name>A0A151IG36_9HYME</name>
<dbReference type="GO" id="GO:0003677">
    <property type="term" value="F:DNA binding"/>
    <property type="evidence" value="ECO:0007669"/>
    <property type="project" value="UniProtKB-UniRule"/>
</dbReference>
<dbReference type="AlphaFoldDB" id="A0A151IG36"/>
<dbReference type="SUPFAM" id="SSF57716">
    <property type="entry name" value="Glucocorticoid receptor-like (DNA-binding domain)"/>
    <property type="match status" value="1"/>
</dbReference>
<protein>
    <recommendedName>
        <fullName evidence="6">THAP-type domain-containing protein</fullName>
    </recommendedName>
</protein>
<reference evidence="7 8" key="1">
    <citation type="submission" date="2016-03" db="EMBL/GenBank/DDBJ databases">
        <title>Cyphomyrmex costatus WGS genome.</title>
        <authorList>
            <person name="Nygaard S."/>
            <person name="Hu H."/>
            <person name="Boomsma J."/>
            <person name="Zhang G."/>
        </authorList>
    </citation>
    <scope>NUCLEOTIDE SEQUENCE [LARGE SCALE GENOMIC DNA]</scope>
    <source>
        <strain evidence="7">MS0001</strain>
        <tissue evidence="7">Whole body</tissue>
    </source>
</reference>
<dbReference type="EMBL" id="KQ977743">
    <property type="protein sequence ID" value="KYN00184.1"/>
    <property type="molecule type" value="Genomic_DNA"/>
</dbReference>
<keyword evidence="1" id="KW-0479">Metal-binding</keyword>
<organism evidence="7 8">
    <name type="scientific">Cyphomyrmex costatus</name>
    <dbReference type="NCBI Taxonomy" id="456900"/>
    <lineage>
        <taxon>Eukaryota</taxon>
        <taxon>Metazoa</taxon>
        <taxon>Ecdysozoa</taxon>
        <taxon>Arthropoda</taxon>
        <taxon>Hexapoda</taxon>
        <taxon>Insecta</taxon>
        <taxon>Pterygota</taxon>
        <taxon>Neoptera</taxon>
        <taxon>Endopterygota</taxon>
        <taxon>Hymenoptera</taxon>
        <taxon>Apocrita</taxon>
        <taxon>Aculeata</taxon>
        <taxon>Formicoidea</taxon>
        <taxon>Formicidae</taxon>
        <taxon>Myrmicinae</taxon>
        <taxon>Cyphomyrmex</taxon>
    </lineage>
</organism>
<keyword evidence="8" id="KW-1185">Reference proteome</keyword>
<evidence type="ECO:0000256" key="3">
    <source>
        <dbReference type="ARBA" id="ARBA00022833"/>
    </source>
</evidence>
<feature type="domain" description="THAP-type" evidence="6">
    <location>
        <begin position="1"/>
        <end position="100"/>
    </location>
</feature>
<dbReference type="GO" id="GO:0008270">
    <property type="term" value="F:zinc ion binding"/>
    <property type="evidence" value="ECO:0007669"/>
    <property type="project" value="UniProtKB-KW"/>
</dbReference>
<dbReference type="PROSITE" id="PS50950">
    <property type="entry name" value="ZF_THAP"/>
    <property type="match status" value="1"/>
</dbReference>
<evidence type="ECO:0000259" key="6">
    <source>
        <dbReference type="PROSITE" id="PS50950"/>
    </source>
</evidence>
<evidence type="ECO:0000313" key="7">
    <source>
        <dbReference type="EMBL" id="KYN00184.1"/>
    </source>
</evidence>
<dbReference type="InterPro" id="IPR006612">
    <property type="entry name" value="THAP_Znf"/>
</dbReference>
<accession>A0A151IG36</accession>
<keyword evidence="4 5" id="KW-0238">DNA-binding</keyword>
<sequence length="307" mass="35634">MPFHCIVPGCKTGYKDVIDKNTRKKLSLFKPRTDDMLLKWQQIIQRPKSKPLLKSNRVCELHFREEDIKKHYVTELSDGNTFTMLKGKPSLKLGAVPSKLLNGDAENKTQSSPIQKYTSSIQECTSPIQEFDKFTMAQIQYKKVILPTKLWFSQVFSDKIIWAQWGDQYNTARRVTLLRDMNLQMFIEDRQIHIPGLKKIKRITDMSAVLRQVSTLLPCNGVGMGTEGKTIKCSGYILEKNNGSKARRCEICKKRRMQVMRQLRNIDTNTWKVKCTKKSKELKNAIRRNFTLQAKVIPKINIYNLKC</sequence>
<evidence type="ECO:0000256" key="2">
    <source>
        <dbReference type="ARBA" id="ARBA00022771"/>
    </source>
</evidence>
<gene>
    <name evidence="7" type="ORF">ALC62_09064</name>
</gene>
<dbReference type="Pfam" id="PF05485">
    <property type="entry name" value="THAP"/>
    <property type="match status" value="1"/>
</dbReference>
<dbReference type="SMART" id="SM00980">
    <property type="entry name" value="THAP"/>
    <property type="match status" value="1"/>
</dbReference>